<evidence type="ECO:0000256" key="1">
    <source>
        <dbReference type="ARBA" id="ARBA00004651"/>
    </source>
</evidence>
<dbReference type="Proteomes" id="UP001180616">
    <property type="component" value="Chromosome"/>
</dbReference>
<keyword evidence="4 6" id="KW-1133">Transmembrane helix</keyword>
<feature type="transmembrane region" description="Helical" evidence="6">
    <location>
        <begin position="6"/>
        <end position="28"/>
    </location>
</feature>
<proteinExistence type="predicted"/>
<evidence type="ECO:0000313" key="8">
    <source>
        <dbReference type="Proteomes" id="UP001180616"/>
    </source>
</evidence>
<protein>
    <submittedName>
        <fullName evidence="7">LysE/ArgO family amino acid transporter</fullName>
    </submittedName>
</protein>
<evidence type="ECO:0000256" key="2">
    <source>
        <dbReference type="ARBA" id="ARBA00022475"/>
    </source>
</evidence>
<dbReference type="RefSeq" id="WP_309540447.1">
    <property type="nucleotide sequence ID" value="NZ_CP133659.1"/>
</dbReference>
<keyword evidence="5 6" id="KW-0472">Membrane</keyword>
<dbReference type="Pfam" id="PF01810">
    <property type="entry name" value="LysE"/>
    <property type="match status" value="1"/>
</dbReference>
<name>A0ABY9QYU4_9BACT</name>
<evidence type="ECO:0000256" key="6">
    <source>
        <dbReference type="SAM" id="Phobius"/>
    </source>
</evidence>
<feature type="transmembrane region" description="Helical" evidence="6">
    <location>
        <begin position="151"/>
        <end position="175"/>
    </location>
</feature>
<feature type="transmembrane region" description="Helical" evidence="6">
    <location>
        <begin position="40"/>
        <end position="65"/>
    </location>
</feature>
<keyword evidence="2" id="KW-1003">Cell membrane</keyword>
<organism evidence="7 8">
    <name type="scientific">Nitratidesulfovibrio liaohensis</name>
    <dbReference type="NCBI Taxonomy" id="2604158"/>
    <lineage>
        <taxon>Bacteria</taxon>
        <taxon>Pseudomonadati</taxon>
        <taxon>Thermodesulfobacteriota</taxon>
        <taxon>Desulfovibrionia</taxon>
        <taxon>Desulfovibrionales</taxon>
        <taxon>Desulfovibrionaceae</taxon>
        <taxon>Nitratidesulfovibrio</taxon>
    </lineage>
</organism>
<evidence type="ECO:0000256" key="4">
    <source>
        <dbReference type="ARBA" id="ARBA00022989"/>
    </source>
</evidence>
<feature type="transmembrane region" description="Helical" evidence="6">
    <location>
        <begin position="114"/>
        <end position="131"/>
    </location>
</feature>
<evidence type="ECO:0000256" key="3">
    <source>
        <dbReference type="ARBA" id="ARBA00022692"/>
    </source>
</evidence>
<dbReference type="EMBL" id="CP133659">
    <property type="protein sequence ID" value="WMW64354.1"/>
    <property type="molecule type" value="Genomic_DNA"/>
</dbReference>
<evidence type="ECO:0000256" key="5">
    <source>
        <dbReference type="ARBA" id="ARBA00023136"/>
    </source>
</evidence>
<dbReference type="PANTHER" id="PTHR30086:SF20">
    <property type="entry name" value="ARGININE EXPORTER PROTEIN ARGO-RELATED"/>
    <property type="match status" value="1"/>
</dbReference>
<comment type="subcellular location">
    <subcellularLocation>
        <location evidence="1">Cell membrane</location>
        <topology evidence="1">Multi-pass membrane protein</topology>
    </subcellularLocation>
</comment>
<keyword evidence="3 6" id="KW-0812">Transmembrane</keyword>
<evidence type="ECO:0000313" key="7">
    <source>
        <dbReference type="EMBL" id="WMW64354.1"/>
    </source>
</evidence>
<feature type="transmembrane region" description="Helical" evidence="6">
    <location>
        <begin position="182"/>
        <end position="203"/>
    </location>
</feature>
<accession>A0ABY9QYU4</accession>
<keyword evidence="8" id="KW-1185">Reference proteome</keyword>
<sequence>MHLAPYLQGLGIGASLIIAIGAQNAFVLTQSLRRNHHMAVAALCALIDVVLITAGVAGVGTAVAASPLLRQGAAVGGAVFLAWFGFGALRSALRPGILEADRAVGDGGRTSLRRVLGATLAVSLLNPHVYLDTVVMLGGISGHYPAPERLSFGAGAATASCLWFFALGGCGRVLAPLFRKPVAWRVLDGSVCLVVWGVALSPARQAWAG</sequence>
<dbReference type="InterPro" id="IPR001123">
    <property type="entry name" value="LeuE-type"/>
</dbReference>
<feature type="transmembrane region" description="Helical" evidence="6">
    <location>
        <begin position="71"/>
        <end position="93"/>
    </location>
</feature>
<reference evidence="7" key="1">
    <citation type="submission" date="2023-09" db="EMBL/GenBank/DDBJ databases">
        <authorList>
            <consortium name="CW5 consortium"/>
            <person name="Lu C.-W."/>
        </authorList>
    </citation>
    <scope>NUCLEOTIDE SEQUENCE</scope>
    <source>
        <strain evidence="7">KPS</strain>
    </source>
</reference>
<dbReference type="PANTHER" id="PTHR30086">
    <property type="entry name" value="ARGININE EXPORTER PROTEIN ARGO"/>
    <property type="match status" value="1"/>
</dbReference>
<gene>
    <name evidence="7" type="ORF">KPS_002365</name>
</gene>